<dbReference type="EMBL" id="JANSHE010000977">
    <property type="protein sequence ID" value="KAJ3005477.1"/>
    <property type="molecule type" value="Genomic_DNA"/>
</dbReference>
<dbReference type="Proteomes" id="UP001144978">
    <property type="component" value="Unassembled WGS sequence"/>
</dbReference>
<organism evidence="1 2">
    <name type="scientific">Trametes sanguinea</name>
    <dbReference type="NCBI Taxonomy" id="158606"/>
    <lineage>
        <taxon>Eukaryota</taxon>
        <taxon>Fungi</taxon>
        <taxon>Dikarya</taxon>
        <taxon>Basidiomycota</taxon>
        <taxon>Agaricomycotina</taxon>
        <taxon>Agaricomycetes</taxon>
        <taxon>Polyporales</taxon>
        <taxon>Polyporaceae</taxon>
        <taxon>Trametes</taxon>
    </lineage>
</organism>
<evidence type="ECO:0000313" key="1">
    <source>
        <dbReference type="EMBL" id="KAJ3005477.1"/>
    </source>
</evidence>
<gene>
    <name evidence="1" type="ORF">NUW54_g4322</name>
</gene>
<name>A0ACC1PZW9_9APHY</name>
<proteinExistence type="predicted"/>
<evidence type="ECO:0000313" key="2">
    <source>
        <dbReference type="Proteomes" id="UP001144978"/>
    </source>
</evidence>
<protein>
    <submittedName>
        <fullName evidence="1">Uncharacterized protein</fullName>
    </submittedName>
</protein>
<reference evidence="1" key="1">
    <citation type="submission" date="2022-08" db="EMBL/GenBank/DDBJ databases">
        <title>Genome Sequence of Pycnoporus sanguineus.</title>
        <authorList>
            <person name="Buettner E."/>
        </authorList>
    </citation>
    <scope>NUCLEOTIDE SEQUENCE</scope>
    <source>
        <strain evidence="1">CG-C14</strain>
    </source>
</reference>
<accession>A0ACC1PZW9</accession>
<sequence>MSFASASSHSTAASLQAASLAAQSSALVSDVLEFSALSTASYPISFTAFTECILSRPLARYEPSGERIYTRMGRLDCASTLHPSNSPRSVGAQCSADSASTSFDPPGACVVLLSSGSATALRLSLGPTDIAVRLGIICRVSVASQRLVGRRLDDHSMSITLSVRNYPHCLVFKCYAEEHKKQGIIRQQKSSSGPQSMAG</sequence>
<comment type="caution">
    <text evidence="1">The sequence shown here is derived from an EMBL/GenBank/DDBJ whole genome shotgun (WGS) entry which is preliminary data.</text>
</comment>
<keyword evidence="2" id="KW-1185">Reference proteome</keyword>